<evidence type="ECO:0000313" key="2">
    <source>
        <dbReference type="Proteomes" id="UP000285794"/>
    </source>
</evidence>
<protein>
    <recommendedName>
        <fullName evidence="3">ATP-binding protein</fullName>
    </recommendedName>
</protein>
<dbReference type="EMBL" id="QQWG01000012">
    <property type="protein sequence ID" value="RRG20504.1"/>
    <property type="molecule type" value="Genomic_DNA"/>
</dbReference>
<accession>A0A425XZK3</accession>
<dbReference type="AlphaFoldDB" id="A0A425XZK3"/>
<comment type="caution">
    <text evidence="1">The sequence shown here is derived from an EMBL/GenBank/DDBJ whole genome shotgun (WGS) entry which is preliminary data.</text>
</comment>
<gene>
    <name evidence="1" type="ORF">DWB61_12230</name>
</gene>
<dbReference type="Pfam" id="PF19788">
    <property type="entry name" value="DUF6272"/>
    <property type="match status" value="1"/>
</dbReference>
<name>A0A425XZK3_9BACT</name>
<organism evidence="1 2">
    <name type="scientific">Ancylomarina euxinus</name>
    <dbReference type="NCBI Taxonomy" id="2283627"/>
    <lineage>
        <taxon>Bacteria</taxon>
        <taxon>Pseudomonadati</taxon>
        <taxon>Bacteroidota</taxon>
        <taxon>Bacteroidia</taxon>
        <taxon>Marinilabiliales</taxon>
        <taxon>Marinifilaceae</taxon>
        <taxon>Ancylomarina</taxon>
    </lineage>
</organism>
<evidence type="ECO:0008006" key="3">
    <source>
        <dbReference type="Google" id="ProtNLM"/>
    </source>
</evidence>
<dbReference type="InterPro" id="IPR046239">
    <property type="entry name" value="DUF6272"/>
</dbReference>
<dbReference type="NCBIfam" id="NF038262">
    <property type="entry name" value="SiaB_fam_kinase"/>
    <property type="match status" value="1"/>
</dbReference>
<proteinExistence type="predicted"/>
<keyword evidence="2" id="KW-1185">Reference proteome</keyword>
<evidence type="ECO:0000313" key="1">
    <source>
        <dbReference type="EMBL" id="RRG20504.1"/>
    </source>
</evidence>
<reference evidence="1 2" key="1">
    <citation type="submission" date="2018-07" db="EMBL/GenBank/DDBJ databases">
        <title>Draft genome sequence of Ancylomarina sp. M1P.</title>
        <authorList>
            <person name="Yadav S."/>
            <person name="Villanueva L."/>
            <person name="Damste J.S.S."/>
        </authorList>
    </citation>
    <scope>NUCLEOTIDE SEQUENCE [LARGE SCALE GENOMIC DNA]</scope>
    <source>
        <strain evidence="1 2">M1P</strain>
    </source>
</reference>
<dbReference type="OrthoDB" id="1117715at2"/>
<dbReference type="RefSeq" id="WP_125031166.1">
    <property type="nucleotide sequence ID" value="NZ_JAPXVP010000005.1"/>
</dbReference>
<sequence>MSFNLNQWFTDNVSEDSLFYYKGSVGSKTVTEILEKIEAIMEDRNFPLKERKKILNILIELVQNLYHHGEKFEIEDSFKSYGSLIFNKNDEGVKIISANFIKIEKLKIFTDYIDHTNSLGTSELKTLYRKVLSNRHFSEKGGGGLGIINMIRRSGNKLKYCSKRTQGENFFLVLTVKI</sequence>
<dbReference type="Proteomes" id="UP000285794">
    <property type="component" value="Unassembled WGS sequence"/>
</dbReference>